<comment type="subunit">
    <text evidence="9">Component of the Sec protein translocase complex. Heterotrimer consisting of SecY, SecE and SecG subunits. The heterotrimers can form oligomers, although 1 heterotrimer is thought to be able to translocate proteins. Interacts with the ribosome. Interacts with SecDF, and other proteins may be involved. Interacts with SecA.</text>
</comment>
<organism evidence="10 11">
    <name type="scientific">Desulfitobacterium metallireducens DSM 15288</name>
    <dbReference type="NCBI Taxonomy" id="871968"/>
    <lineage>
        <taxon>Bacteria</taxon>
        <taxon>Bacillati</taxon>
        <taxon>Bacillota</taxon>
        <taxon>Clostridia</taxon>
        <taxon>Eubacteriales</taxon>
        <taxon>Desulfitobacteriaceae</taxon>
        <taxon>Desulfitobacterium</taxon>
    </lineage>
</organism>
<dbReference type="InterPro" id="IPR038379">
    <property type="entry name" value="SecE_sf"/>
</dbReference>
<evidence type="ECO:0000313" key="10">
    <source>
        <dbReference type="EMBL" id="AHF05882.1"/>
    </source>
</evidence>
<keyword evidence="11" id="KW-1185">Reference proteome</keyword>
<evidence type="ECO:0000256" key="7">
    <source>
        <dbReference type="ARBA" id="ARBA00023010"/>
    </source>
</evidence>
<evidence type="ECO:0000256" key="5">
    <source>
        <dbReference type="ARBA" id="ARBA00022927"/>
    </source>
</evidence>
<dbReference type="HOGENOM" id="CLU_113663_5_1_9"/>
<dbReference type="GO" id="GO:0005886">
    <property type="term" value="C:plasma membrane"/>
    <property type="evidence" value="ECO:0007669"/>
    <property type="project" value="UniProtKB-SubCell"/>
</dbReference>
<comment type="similarity">
    <text evidence="9">Belongs to the SecE/SEC61-gamma family.</text>
</comment>
<accession>W0E545</accession>
<evidence type="ECO:0000256" key="9">
    <source>
        <dbReference type="HAMAP-Rule" id="MF_00422"/>
    </source>
</evidence>
<keyword evidence="7 9" id="KW-0811">Translocation</keyword>
<dbReference type="PROSITE" id="PS01067">
    <property type="entry name" value="SECE_SEC61G"/>
    <property type="match status" value="1"/>
</dbReference>
<evidence type="ECO:0000256" key="3">
    <source>
        <dbReference type="ARBA" id="ARBA00022475"/>
    </source>
</evidence>
<dbReference type="GO" id="GO:0006605">
    <property type="term" value="P:protein targeting"/>
    <property type="evidence" value="ECO:0007669"/>
    <property type="project" value="UniProtKB-UniRule"/>
</dbReference>
<keyword evidence="3 9" id="KW-1003">Cell membrane</keyword>
<keyword evidence="5 9" id="KW-0653">Protein transport</keyword>
<protein>
    <recommendedName>
        <fullName evidence="9">Protein translocase subunit SecE</fullName>
    </recommendedName>
</protein>
<evidence type="ECO:0000256" key="2">
    <source>
        <dbReference type="ARBA" id="ARBA00022448"/>
    </source>
</evidence>
<gene>
    <name evidence="9" type="primary">secE</name>
    <name evidence="10" type="ORF">DESME_01380</name>
</gene>
<keyword evidence="4 9" id="KW-0812">Transmembrane</keyword>
<dbReference type="RefSeq" id="WP_006716322.1">
    <property type="nucleotide sequence ID" value="NZ_CP007032.1"/>
</dbReference>
<dbReference type="InterPro" id="IPR005807">
    <property type="entry name" value="SecE_bac"/>
</dbReference>
<keyword evidence="6 9" id="KW-1133">Transmembrane helix</keyword>
<evidence type="ECO:0000256" key="8">
    <source>
        <dbReference type="ARBA" id="ARBA00023136"/>
    </source>
</evidence>
<reference evidence="10 11" key="1">
    <citation type="submission" date="2013-12" db="EMBL/GenBank/DDBJ databases">
        <authorList>
            <consortium name="DOE Joint Genome Institute"/>
            <person name="Smidt H."/>
            <person name="Huntemann M."/>
            <person name="Han J."/>
            <person name="Chen A."/>
            <person name="Kyrpides N."/>
            <person name="Mavromatis K."/>
            <person name="Markowitz V."/>
            <person name="Palaniappan K."/>
            <person name="Ivanova N."/>
            <person name="Schaumberg A."/>
            <person name="Pati A."/>
            <person name="Liolios K."/>
            <person name="Nordberg H.P."/>
            <person name="Cantor M.N."/>
            <person name="Hua S.X."/>
            <person name="Woyke T."/>
        </authorList>
    </citation>
    <scope>NUCLEOTIDE SEQUENCE [LARGE SCALE GENOMIC DNA]</scope>
    <source>
        <strain evidence="11">DSM 15288</strain>
    </source>
</reference>
<keyword evidence="8 9" id="KW-0472">Membrane</keyword>
<comment type="function">
    <text evidence="9">Essential subunit of the Sec protein translocation channel SecYEG. Clamps together the 2 halves of SecY. May contact the channel plug during translocation.</text>
</comment>
<dbReference type="InterPro" id="IPR001901">
    <property type="entry name" value="Translocase_SecE/Sec61-g"/>
</dbReference>
<dbReference type="GO" id="GO:0009306">
    <property type="term" value="P:protein secretion"/>
    <property type="evidence" value="ECO:0007669"/>
    <property type="project" value="UniProtKB-UniRule"/>
</dbReference>
<dbReference type="Pfam" id="PF00584">
    <property type="entry name" value="SecE"/>
    <property type="match status" value="1"/>
</dbReference>
<keyword evidence="2 9" id="KW-0813">Transport</keyword>
<dbReference type="NCBIfam" id="TIGR00964">
    <property type="entry name" value="secE_bact"/>
    <property type="match status" value="1"/>
</dbReference>
<feature type="transmembrane region" description="Helical" evidence="9">
    <location>
        <begin position="41"/>
        <end position="62"/>
    </location>
</feature>
<dbReference type="STRING" id="871968.DESME_01380"/>
<dbReference type="OrthoDB" id="9799073at2"/>
<evidence type="ECO:0000256" key="1">
    <source>
        <dbReference type="ARBA" id="ARBA00004370"/>
    </source>
</evidence>
<proteinExistence type="inferred from homology"/>
<dbReference type="GO" id="GO:0008320">
    <property type="term" value="F:protein transmembrane transporter activity"/>
    <property type="evidence" value="ECO:0007669"/>
    <property type="project" value="UniProtKB-UniRule"/>
</dbReference>
<dbReference type="GO" id="GO:0065002">
    <property type="term" value="P:intracellular protein transmembrane transport"/>
    <property type="evidence" value="ECO:0007669"/>
    <property type="project" value="UniProtKB-UniRule"/>
</dbReference>
<dbReference type="eggNOG" id="COG0690">
    <property type="taxonomic scope" value="Bacteria"/>
</dbReference>
<dbReference type="Proteomes" id="UP000010847">
    <property type="component" value="Chromosome"/>
</dbReference>
<evidence type="ECO:0000256" key="4">
    <source>
        <dbReference type="ARBA" id="ARBA00022692"/>
    </source>
</evidence>
<dbReference type="AlphaFoldDB" id="W0E545"/>
<dbReference type="PANTHER" id="PTHR33910:SF1">
    <property type="entry name" value="PROTEIN TRANSLOCASE SUBUNIT SECE"/>
    <property type="match status" value="1"/>
</dbReference>
<dbReference type="GO" id="GO:0043952">
    <property type="term" value="P:protein transport by the Sec complex"/>
    <property type="evidence" value="ECO:0007669"/>
    <property type="project" value="UniProtKB-UniRule"/>
</dbReference>
<sequence length="75" mass="8266">MGAIKKPTNTSGQKSTEKATEYFRGVISELKKVQWPNRQQLLTYTGVVLVAVVIVAVLLWIVDSGLSFLMTKLLG</sequence>
<dbReference type="KEGG" id="dmt:DESME_01380"/>
<comment type="subcellular location">
    <subcellularLocation>
        <location evidence="9">Cell membrane</location>
        <topology evidence="9">Single-pass membrane protein</topology>
    </subcellularLocation>
    <subcellularLocation>
        <location evidence="1">Membrane</location>
    </subcellularLocation>
</comment>
<dbReference type="Gene3D" id="1.20.5.1030">
    <property type="entry name" value="Preprotein translocase secy subunit"/>
    <property type="match status" value="1"/>
</dbReference>
<dbReference type="PANTHER" id="PTHR33910">
    <property type="entry name" value="PROTEIN TRANSLOCASE SUBUNIT SECE"/>
    <property type="match status" value="1"/>
</dbReference>
<dbReference type="HAMAP" id="MF_00422">
    <property type="entry name" value="SecE"/>
    <property type="match status" value="1"/>
</dbReference>
<evidence type="ECO:0000256" key="6">
    <source>
        <dbReference type="ARBA" id="ARBA00022989"/>
    </source>
</evidence>
<name>W0E545_9FIRM</name>
<dbReference type="EMBL" id="CP007032">
    <property type="protein sequence ID" value="AHF05882.1"/>
    <property type="molecule type" value="Genomic_DNA"/>
</dbReference>
<evidence type="ECO:0000313" key="11">
    <source>
        <dbReference type="Proteomes" id="UP000010847"/>
    </source>
</evidence>